<comment type="similarity">
    <text evidence="1">Belongs to the palmitoyl-protein thioesterase family.</text>
</comment>
<dbReference type="InterPro" id="IPR002472">
    <property type="entry name" value="Palm_thioest"/>
</dbReference>
<dbReference type="PANTHER" id="PTHR11247">
    <property type="entry name" value="PALMITOYL-PROTEIN THIOESTERASE/DOLICHYLDIPHOSPHATASE 1"/>
    <property type="match status" value="1"/>
</dbReference>
<dbReference type="STRING" id="578458.D8QCX6"/>
<dbReference type="AlphaFoldDB" id="D8QCX6"/>
<dbReference type="InterPro" id="IPR029058">
    <property type="entry name" value="AB_hydrolase_fold"/>
</dbReference>
<organism evidence="11">
    <name type="scientific">Schizophyllum commune (strain H4-8 / FGSC 9210)</name>
    <name type="common">Split gill fungus</name>
    <dbReference type="NCBI Taxonomy" id="578458"/>
    <lineage>
        <taxon>Eukaryota</taxon>
        <taxon>Fungi</taxon>
        <taxon>Dikarya</taxon>
        <taxon>Basidiomycota</taxon>
        <taxon>Agaricomycotina</taxon>
        <taxon>Agaricomycetes</taxon>
        <taxon>Agaricomycetidae</taxon>
        <taxon>Agaricales</taxon>
        <taxon>Schizophyllaceae</taxon>
        <taxon>Schizophyllum</taxon>
    </lineage>
</organism>
<dbReference type="Proteomes" id="UP000007431">
    <property type="component" value="Unassembled WGS sequence"/>
</dbReference>
<evidence type="ECO:0000256" key="6">
    <source>
        <dbReference type="ARBA" id="ARBA00023157"/>
    </source>
</evidence>
<gene>
    <name evidence="10" type="ORF">SCHCODRAFT_58452</name>
</gene>
<keyword evidence="6" id="KW-1015">Disulfide bond</keyword>
<evidence type="ECO:0000256" key="3">
    <source>
        <dbReference type="ARBA" id="ARBA00014212"/>
    </source>
</evidence>
<keyword evidence="5" id="KW-0378">Hydrolase</keyword>
<dbReference type="EC" id="3.1.2.22" evidence="2"/>
<reference evidence="10 11" key="1">
    <citation type="journal article" date="2010" name="Nat. Biotechnol.">
        <title>Genome sequence of the model mushroom Schizophyllum commune.</title>
        <authorList>
            <person name="Ohm R.A."/>
            <person name="de Jong J.F."/>
            <person name="Lugones L.G."/>
            <person name="Aerts A."/>
            <person name="Kothe E."/>
            <person name="Stajich J.E."/>
            <person name="de Vries R.P."/>
            <person name="Record E."/>
            <person name="Levasseur A."/>
            <person name="Baker S.E."/>
            <person name="Bartholomew K.A."/>
            <person name="Coutinho P.M."/>
            <person name="Erdmann S."/>
            <person name="Fowler T.J."/>
            <person name="Gathman A.C."/>
            <person name="Lombard V."/>
            <person name="Henrissat B."/>
            <person name="Knabe N."/>
            <person name="Kuees U."/>
            <person name="Lilly W.W."/>
            <person name="Lindquist E."/>
            <person name="Lucas S."/>
            <person name="Magnuson J.K."/>
            <person name="Piumi F."/>
            <person name="Raudaskoski M."/>
            <person name="Salamov A."/>
            <person name="Schmutz J."/>
            <person name="Schwarze F.W.M.R."/>
            <person name="vanKuyk P.A."/>
            <person name="Horton J.S."/>
            <person name="Grigoriev I.V."/>
            <person name="Woesten H.A.B."/>
        </authorList>
    </citation>
    <scope>NUCLEOTIDE SEQUENCE [LARGE SCALE GENOMIC DNA]</scope>
    <source>
        <strain evidence="11">H4-8 / FGSC 9210</strain>
    </source>
</reference>
<evidence type="ECO:0000256" key="8">
    <source>
        <dbReference type="ARBA" id="ARBA00031934"/>
    </source>
</evidence>
<evidence type="ECO:0000256" key="5">
    <source>
        <dbReference type="ARBA" id="ARBA00022801"/>
    </source>
</evidence>
<evidence type="ECO:0000313" key="11">
    <source>
        <dbReference type="Proteomes" id="UP000007431"/>
    </source>
</evidence>
<dbReference type="eggNOG" id="KOG2541">
    <property type="taxonomic scope" value="Eukaryota"/>
</dbReference>
<dbReference type="VEuPathDB" id="FungiDB:SCHCODRAFT_02635565"/>
<dbReference type="OMA" id="KFVMVMF"/>
<evidence type="ECO:0000256" key="4">
    <source>
        <dbReference type="ARBA" id="ARBA00022729"/>
    </source>
</evidence>
<dbReference type="GO" id="GO:0008474">
    <property type="term" value="F:palmitoyl-(protein) hydrolase activity"/>
    <property type="evidence" value="ECO:0007669"/>
    <property type="project" value="UniProtKB-EC"/>
</dbReference>
<dbReference type="FunFam" id="3.40.50.1820:FF:000107">
    <property type="entry name" value="Palmitoyl-protein thioesterase 1"/>
    <property type="match status" value="1"/>
</dbReference>
<dbReference type="PRINTS" id="PR00414">
    <property type="entry name" value="PPTHIESTRASE"/>
</dbReference>
<dbReference type="HOGENOM" id="CLU_050129_0_1_1"/>
<dbReference type="InParanoid" id="D8QCX6"/>
<accession>D8QCX6</accession>
<dbReference type="EMBL" id="GL377309">
    <property type="protein sequence ID" value="EFI95007.1"/>
    <property type="molecule type" value="Genomic_DNA"/>
</dbReference>
<feature type="signal peptide" evidence="9">
    <location>
        <begin position="1"/>
        <end position="18"/>
    </location>
</feature>
<dbReference type="SUPFAM" id="SSF53474">
    <property type="entry name" value="alpha/beta-Hydrolases"/>
    <property type="match status" value="1"/>
</dbReference>
<sequence>MWTTLTCLLSFTFLSVLASPTQSPRPLVIWHGLGDSHSSPGMVDFQDLIKEVHPGIFIHSVRIEEALDKDREAGFHGNVNAQLGLVADELSAIPELEDGFDAIGFSQGGQFLRAYVERYNSPPTYNLITFGSQHLGIADIPECGTYDFLCKSARRIVLGAVYGHWAQENLIQAQYFRDPSRYAEYLAANHFLADINNEIPGQRNATYKENLQTLENLVLIIFSEDKTVVPKESAWFEKMIVPMRQQPIYIEDWIGLKELDESGRIIFGVCDGEHMQLGDCWKDYVKKYVGSLV</sequence>
<evidence type="ECO:0000313" key="10">
    <source>
        <dbReference type="EMBL" id="EFI95007.1"/>
    </source>
</evidence>
<evidence type="ECO:0000256" key="1">
    <source>
        <dbReference type="ARBA" id="ARBA00010758"/>
    </source>
</evidence>
<name>D8QCX6_SCHCM</name>
<proteinExistence type="inferred from homology"/>
<evidence type="ECO:0000256" key="2">
    <source>
        <dbReference type="ARBA" id="ARBA00012423"/>
    </source>
</evidence>
<evidence type="ECO:0000256" key="9">
    <source>
        <dbReference type="SAM" id="SignalP"/>
    </source>
</evidence>
<feature type="chain" id="PRO_5003120830" description="Palmitoyl-protein thioesterase 1" evidence="9">
    <location>
        <begin position="19"/>
        <end position="293"/>
    </location>
</feature>
<dbReference type="PANTHER" id="PTHR11247:SF8">
    <property type="entry name" value="PALMITOYL-PROTEIN THIOESTERASE 1"/>
    <property type="match status" value="1"/>
</dbReference>
<keyword evidence="4 9" id="KW-0732">Signal</keyword>
<keyword evidence="7" id="KW-0325">Glycoprotein</keyword>
<evidence type="ECO:0000256" key="7">
    <source>
        <dbReference type="ARBA" id="ARBA00023180"/>
    </source>
</evidence>
<dbReference type="Pfam" id="PF02089">
    <property type="entry name" value="Palm_thioest"/>
    <property type="match status" value="1"/>
</dbReference>
<protein>
    <recommendedName>
        <fullName evidence="3">Palmitoyl-protein thioesterase 1</fullName>
        <ecNumber evidence="2">3.1.2.22</ecNumber>
    </recommendedName>
    <alternativeName>
        <fullName evidence="8">Palmitoyl-protein hydrolase 1</fullName>
    </alternativeName>
</protein>
<keyword evidence="11" id="KW-1185">Reference proteome</keyword>
<dbReference type="Gene3D" id="3.40.50.1820">
    <property type="entry name" value="alpha/beta hydrolase"/>
    <property type="match status" value="1"/>
</dbReference>